<sequence>MQAFACREIPPEGNSSGEPSNIWIDHSTLFASLSKCAGDASFDGGIDMKKDAHHVTVSYNDVHDHQKVALNGYSDTKNAAARTTYHHNRFESVESRLPPQRRGLSYIYNNDFNTVLTSGINVRMGAVVLIEANDFENAKNPVIARDSSEIGYWDLINNYIRSGIA</sequence>
<dbReference type="Gene3D" id="2.160.20.10">
    <property type="entry name" value="Single-stranded right-handed beta-helix, Pectin lyase-like"/>
    <property type="match status" value="1"/>
</dbReference>
<evidence type="ECO:0000313" key="6">
    <source>
        <dbReference type="Proteomes" id="UP000093071"/>
    </source>
</evidence>
<evidence type="ECO:0000256" key="1">
    <source>
        <dbReference type="ARBA" id="ARBA00023239"/>
    </source>
</evidence>
<dbReference type="GO" id="GO:0030570">
    <property type="term" value="F:pectate lyase activity"/>
    <property type="evidence" value="ECO:0007669"/>
    <property type="project" value="InterPro"/>
</dbReference>
<accession>A0A1C3TLA9</accession>
<dbReference type="Pfam" id="PF00544">
    <property type="entry name" value="Pectate_lyase_4"/>
    <property type="match status" value="1"/>
</dbReference>
<dbReference type="GO" id="GO:0005576">
    <property type="term" value="C:extracellular region"/>
    <property type="evidence" value="ECO:0007669"/>
    <property type="project" value="UniProtKB-SubCell"/>
</dbReference>
<name>A0A1C3TLA9_XANCT</name>
<dbReference type="SMART" id="SM00656">
    <property type="entry name" value="Amb_all"/>
    <property type="match status" value="1"/>
</dbReference>
<protein>
    <recommendedName>
        <fullName evidence="4">Pectate lyase domain-containing protein</fullName>
    </recommendedName>
</protein>
<feature type="region of interest" description="Disordered" evidence="3">
    <location>
        <begin position="1"/>
        <end position="20"/>
    </location>
</feature>
<proteinExistence type="inferred from homology"/>
<dbReference type="PANTHER" id="PTHR31683">
    <property type="entry name" value="PECTATE LYASE 18-RELATED"/>
    <property type="match status" value="1"/>
</dbReference>
<dbReference type="PATRIC" id="fig|1261556.5.peg.1286"/>
<dbReference type="InterPro" id="IPR011050">
    <property type="entry name" value="Pectin_lyase_fold/virulence"/>
</dbReference>
<dbReference type="AlphaFoldDB" id="A0A1C3TLA9"/>
<dbReference type="PANTHER" id="PTHR31683:SF18">
    <property type="entry name" value="PECTATE LYASE 21-RELATED"/>
    <property type="match status" value="1"/>
</dbReference>
<comment type="similarity">
    <text evidence="2">Belongs to the polysaccharide lyase 1 family.</text>
</comment>
<evidence type="ECO:0000256" key="2">
    <source>
        <dbReference type="RuleBase" id="RU361173"/>
    </source>
</evidence>
<evidence type="ECO:0000259" key="4">
    <source>
        <dbReference type="SMART" id="SM00656"/>
    </source>
</evidence>
<evidence type="ECO:0000256" key="3">
    <source>
        <dbReference type="SAM" id="MobiDB-lite"/>
    </source>
</evidence>
<keyword evidence="2" id="KW-0119">Carbohydrate metabolism</keyword>
<keyword evidence="2" id="KW-0964">Secreted</keyword>
<organism evidence="5 6">
    <name type="scientific">Xanthomonas translucens pv. translucens DSM 18974</name>
    <dbReference type="NCBI Taxonomy" id="1261556"/>
    <lineage>
        <taxon>Bacteria</taxon>
        <taxon>Pseudomonadati</taxon>
        <taxon>Pseudomonadota</taxon>
        <taxon>Gammaproteobacteria</taxon>
        <taxon>Lysobacterales</taxon>
        <taxon>Lysobacteraceae</taxon>
        <taxon>Xanthomonas</taxon>
        <taxon>Xanthomonas translucens group</taxon>
    </lineage>
</organism>
<reference evidence="6" key="1">
    <citation type="submission" date="2016-07" db="EMBL/GenBank/DDBJ databases">
        <authorList>
            <person name="Jaenicke Sebastian"/>
        </authorList>
    </citation>
    <scope>NUCLEOTIDE SEQUENCE [LARGE SCALE GENOMIC DNA]</scope>
</reference>
<keyword evidence="2" id="KW-0624">Polysaccharide degradation</keyword>
<dbReference type="InterPro" id="IPR045032">
    <property type="entry name" value="PEL"/>
</dbReference>
<keyword evidence="1 2" id="KW-0456">Lyase</keyword>
<evidence type="ECO:0000313" key="5">
    <source>
        <dbReference type="EMBL" id="SCB03999.1"/>
    </source>
</evidence>
<dbReference type="InterPro" id="IPR012334">
    <property type="entry name" value="Pectin_lyas_fold"/>
</dbReference>
<feature type="domain" description="Pectate lyase" evidence="4">
    <location>
        <begin position="1"/>
        <end position="141"/>
    </location>
</feature>
<dbReference type="EMBL" id="LT604072">
    <property type="protein sequence ID" value="SCB03999.1"/>
    <property type="molecule type" value="Genomic_DNA"/>
</dbReference>
<dbReference type="SUPFAM" id="SSF51126">
    <property type="entry name" value="Pectin lyase-like"/>
    <property type="match status" value="1"/>
</dbReference>
<gene>
    <name evidence="5" type="ORF">BN444_02369</name>
</gene>
<dbReference type="GO" id="GO:0000272">
    <property type="term" value="P:polysaccharide catabolic process"/>
    <property type="evidence" value="ECO:0007669"/>
    <property type="project" value="UniProtKB-KW"/>
</dbReference>
<dbReference type="Proteomes" id="UP000093071">
    <property type="component" value="Chromosome I"/>
</dbReference>
<dbReference type="InterPro" id="IPR002022">
    <property type="entry name" value="Pec_lyase"/>
</dbReference>
<comment type="subcellular location">
    <subcellularLocation>
        <location evidence="2">Secreted</location>
    </subcellularLocation>
</comment>